<reference evidence="10" key="1">
    <citation type="submission" date="2016-11" db="EMBL/GenBank/DDBJ databases">
        <authorList>
            <person name="Varghese N."/>
            <person name="Submissions S."/>
        </authorList>
    </citation>
    <scope>NUCLEOTIDE SEQUENCE [LARGE SCALE GENOMIC DNA]</scope>
    <source>
        <strain evidence="10">DSM 17957</strain>
    </source>
</reference>
<feature type="transmembrane region" description="Helical" evidence="8">
    <location>
        <begin position="205"/>
        <end position="224"/>
    </location>
</feature>
<feature type="transmembrane region" description="Helical" evidence="8">
    <location>
        <begin position="419"/>
        <end position="435"/>
    </location>
</feature>
<accession>A0A1M6NT68</accession>
<evidence type="ECO:0000256" key="4">
    <source>
        <dbReference type="ARBA" id="ARBA00022679"/>
    </source>
</evidence>
<name>A0A1M6NT68_9FIRM</name>
<keyword evidence="5 8" id="KW-0812">Transmembrane</keyword>
<evidence type="ECO:0000313" key="10">
    <source>
        <dbReference type="Proteomes" id="UP000184536"/>
    </source>
</evidence>
<dbReference type="PANTHER" id="PTHR33908">
    <property type="entry name" value="MANNOSYLTRANSFERASE YKCB-RELATED"/>
    <property type="match status" value="1"/>
</dbReference>
<dbReference type="OrthoDB" id="136232at2"/>
<evidence type="ECO:0000256" key="6">
    <source>
        <dbReference type="ARBA" id="ARBA00022989"/>
    </source>
</evidence>
<dbReference type="RefSeq" id="WP_110942381.1">
    <property type="nucleotide sequence ID" value="NZ_FQZV01000059.1"/>
</dbReference>
<gene>
    <name evidence="9" type="ORF">SAMN02745975_03388</name>
</gene>
<dbReference type="GO" id="GO:0005886">
    <property type="term" value="C:plasma membrane"/>
    <property type="evidence" value="ECO:0007669"/>
    <property type="project" value="UniProtKB-SubCell"/>
</dbReference>
<feature type="transmembrane region" description="Helical" evidence="8">
    <location>
        <begin position="166"/>
        <end position="196"/>
    </location>
</feature>
<evidence type="ECO:0000256" key="1">
    <source>
        <dbReference type="ARBA" id="ARBA00004651"/>
    </source>
</evidence>
<dbReference type="EMBL" id="FQZV01000059">
    <property type="protein sequence ID" value="SHJ98850.1"/>
    <property type="molecule type" value="Genomic_DNA"/>
</dbReference>
<keyword evidence="7 8" id="KW-0472">Membrane</keyword>
<feature type="transmembrane region" description="Helical" evidence="8">
    <location>
        <begin position="142"/>
        <end position="160"/>
    </location>
</feature>
<dbReference type="Proteomes" id="UP000184536">
    <property type="component" value="Unassembled WGS sequence"/>
</dbReference>
<evidence type="ECO:0000256" key="7">
    <source>
        <dbReference type="ARBA" id="ARBA00023136"/>
    </source>
</evidence>
<dbReference type="InterPro" id="IPR050297">
    <property type="entry name" value="LipidA_mod_glycosyltrf_83"/>
</dbReference>
<dbReference type="STRING" id="1121919.SAMN02745975_03388"/>
<keyword evidence="6 8" id="KW-1133">Transmembrane helix</keyword>
<dbReference type="PANTHER" id="PTHR33908:SF11">
    <property type="entry name" value="MEMBRANE PROTEIN"/>
    <property type="match status" value="1"/>
</dbReference>
<dbReference type="GO" id="GO:0009103">
    <property type="term" value="P:lipopolysaccharide biosynthetic process"/>
    <property type="evidence" value="ECO:0007669"/>
    <property type="project" value="UniProtKB-ARBA"/>
</dbReference>
<organism evidence="9 10">
    <name type="scientific">Geosporobacter subterraneus DSM 17957</name>
    <dbReference type="NCBI Taxonomy" id="1121919"/>
    <lineage>
        <taxon>Bacteria</taxon>
        <taxon>Bacillati</taxon>
        <taxon>Bacillota</taxon>
        <taxon>Clostridia</taxon>
        <taxon>Peptostreptococcales</taxon>
        <taxon>Thermotaleaceae</taxon>
        <taxon>Geosporobacter</taxon>
    </lineage>
</organism>
<comment type="subcellular location">
    <subcellularLocation>
        <location evidence="1">Cell membrane</location>
        <topology evidence="1">Multi-pass membrane protein</topology>
    </subcellularLocation>
</comment>
<dbReference type="AlphaFoldDB" id="A0A1M6NT68"/>
<feature type="transmembrane region" description="Helical" evidence="8">
    <location>
        <begin position="93"/>
        <end position="110"/>
    </location>
</feature>
<feature type="transmembrane region" description="Helical" evidence="8">
    <location>
        <begin position="361"/>
        <end position="378"/>
    </location>
</feature>
<feature type="transmembrane region" description="Helical" evidence="8">
    <location>
        <begin position="390"/>
        <end position="413"/>
    </location>
</feature>
<evidence type="ECO:0000256" key="2">
    <source>
        <dbReference type="ARBA" id="ARBA00022475"/>
    </source>
</evidence>
<keyword evidence="4" id="KW-0808">Transferase</keyword>
<evidence type="ECO:0000256" key="5">
    <source>
        <dbReference type="ARBA" id="ARBA00022692"/>
    </source>
</evidence>
<keyword evidence="2" id="KW-1003">Cell membrane</keyword>
<evidence type="ECO:0008006" key="11">
    <source>
        <dbReference type="Google" id="ProtNLM"/>
    </source>
</evidence>
<evidence type="ECO:0000256" key="8">
    <source>
        <dbReference type="SAM" id="Phobius"/>
    </source>
</evidence>
<dbReference type="GO" id="GO:0016763">
    <property type="term" value="F:pentosyltransferase activity"/>
    <property type="evidence" value="ECO:0007669"/>
    <property type="project" value="TreeGrafter"/>
</dbReference>
<keyword evidence="3" id="KW-0328">Glycosyltransferase</keyword>
<sequence>MKNISKTRIAYILYILLITLFGYYARHWWVHNIPTKQVFDFETYQEIATNIFLHKGHSLLGEPIAFQGMGYPMLLGYVYRWMGSNDIMIAKNLNVMLSTLTLIISFFIFARLTNKLWVLAAAYTIVAILPNYIAYNNVIGTEVFSAFLFSVLIFLQLYPFDKKIHYPLLGLFIGITALTKPFFMAYPVVAAVALWLREKDMKKTAIYFAALFAVMILVIAPWTYRNYQKFGRFIPVSYNSGYVFYLNNNENNSTGGWMPIKDMYATEEFRKQVDEILEHGQRSEKLAHELDPLFKAEAKKWIAENPGKFLKLGFLRLKGTFFSGAWDIDSWTMNELREKQQWWDKIEFERNKNLFRGFSDMVIHLMSSFGLAYVFFNVKPALLCLFNKKTLLGNHLIIPTVNIGFFLAIYFIFEGQARYNFPLLFLLAISAVLCIERIHRGFAGTNSPQI</sequence>
<feature type="transmembrane region" description="Helical" evidence="8">
    <location>
        <begin position="116"/>
        <end position="135"/>
    </location>
</feature>
<protein>
    <recommendedName>
        <fullName evidence="11">Dolichyl-phosphate-mannose-protein mannosyltransferase</fullName>
    </recommendedName>
</protein>
<evidence type="ECO:0000313" key="9">
    <source>
        <dbReference type="EMBL" id="SHJ98850.1"/>
    </source>
</evidence>
<feature type="transmembrane region" description="Helical" evidence="8">
    <location>
        <begin position="9"/>
        <end position="25"/>
    </location>
</feature>
<evidence type="ECO:0000256" key="3">
    <source>
        <dbReference type="ARBA" id="ARBA00022676"/>
    </source>
</evidence>
<keyword evidence="10" id="KW-1185">Reference proteome</keyword>
<proteinExistence type="predicted"/>